<sequence length="640" mass="70973">MKRSFMLGVLFWGCSFVANAQSEYEVGFARVSIEPDCSLISLPLAGYGYPREGRFTLEWVKKGMGVDVTEMTGYAGCLYALNRNGRLLKREISDQKGEWKVIGAPSDSLCLLAGLGKDLYACDKTGNIWKGKPENFPGAWKKVGTFPGIQALTTLGECFYAVVEGKGLWEGRWENRQLRWKRVGEAGSIISLAAYGERLYALTADGLLWQRYLGADKPWLKIAWLNGSTCAVRMKKIAVTGGRLYGLSEEEVVYIAEHSSLHALSASAVAIKSGKETAVIVGVDLTGFDYSLGAAVKREITRKRGIPAEAILINASHSHFAPVAQAFPTWGEHQQLPDSLYLNEFVKKGMIEAIEQALDRLEKSKLTFGRGTTAIGANRSLSGADALYDSALDVIQIQAKNHKGFIFLTGCHPVFRNEGRSGYTISPNFPGYARSRIEEKSGADMALFLQGCAGDINPRAWDPVETGVVLGDEVLRIIEKEGIPLRGKITYEMDSVLLPARVWSEDRIRQFREENRGQEGDVEAEKNVRWADMMLSHYAAGTVPQYMPVYIQIINIGNWRLVGLSREAVTQYGIAIKALQPDKYISVLGYCNDVPSYLPNAEHIKAGTYEGYNSFFWNAQPCLFPENVFDVVIKKVKEKF</sequence>
<feature type="signal peptide" evidence="1">
    <location>
        <begin position="1"/>
        <end position="20"/>
    </location>
</feature>
<evidence type="ECO:0000256" key="1">
    <source>
        <dbReference type="SAM" id="SignalP"/>
    </source>
</evidence>
<dbReference type="Proteomes" id="UP000004892">
    <property type="component" value="Unassembled WGS sequence"/>
</dbReference>
<dbReference type="eggNOG" id="COG1520">
    <property type="taxonomic scope" value="Bacteria"/>
</dbReference>
<keyword evidence="1" id="KW-0732">Signal</keyword>
<accession>H1DFW0</accession>
<evidence type="ECO:0000313" key="3">
    <source>
        <dbReference type="Proteomes" id="UP000004892"/>
    </source>
</evidence>
<keyword evidence="3" id="KW-1185">Reference proteome</keyword>
<evidence type="ECO:0000313" key="2">
    <source>
        <dbReference type="EMBL" id="EHP48783.1"/>
    </source>
</evidence>
<comment type="caution">
    <text evidence="2">The sequence shown here is derived from an EMBL/GenBank/DDBJ whole genome shotgun (WGS) entry which is preliminary data.</text>
</comment>
<name>H1DFW0_9BACT</name>
<dbReference type="Gene3D" id="2.115.10.10">
    <property type="entry name" value="Tachylectin 2"/>
    <property type="match status" value="1"/>
</dbReference>
<protein>
    <recommendedName>
        <fullName evidence="4">Neutral/alkaline non-lysosomal ceramidase N-terminal domain-containing protein</fullName>
    </recommendedName>
</protein>
<dbReference type="RefSeq" id="WP_009136294.1">
    <property type="nucleotide sequence ID" value="NZ_JH594596.1"/>
</dbReference>
<feature type="chain" id="PRO_5003549430" description="Neutral/alkaline non-lysosomal ceramidase N-terminal domain-containing protein" evidence="1">
    <location>
        <begin position="21"/>
        <end position="640"/>
    </location>
</feature>
<dbReference type="EMBL" id="ADMC01000017">
    <property type="protein sequence ID" value="EHP48783.1"/>
    <property type="molecule type" value="Genomic_DNA"/>
</dbReference>
<dbReference type="HOGENOM" id="CLU_495065_0_0_10"/>
<gene>
    <name evidence="2" type="ORF">HMPREF9449_01146</name>
</gene>
<organism evidence="2 3">
    <name type="scientific">Odoribacter laneus YIT 12061</name>
    <dbReference type="NCBI Taxonomy" id="742817"/>
    <lineage>
        <taxon>Bacteria</taxon>
        <taxon>Pseudomonadati</taxon>
        <taxon>Bacteroidota</taxon>
        <taxon>Bacteroidia</taxon>
        <taxon>Bacteroidales</taxon>
        <taxon>Odoribacteraceae</taxon>
        <taxon>Odoribacter</taxon>
    </lineage>
</organism>
<dbReference type="GeneID" id="98068733"/>
<evidence type="ECO:0008006" key="4">
    <source>
        <dbReference type="Google" id="ProtNLM"/>
    </source>
</evidence>
<dbReference type="STRING" id="742817.HMPREF9449_01146"/>
<proteinExistence type="predicted"/>
<reference evidence="2 3" key="1">
    <citation type="submission" date="2012-01" db="EMBL/GenBank/DDBJ databases">
        <title>The Genome Sequence of Odoribacter laneus YIT 12061.</title>
        <authorList>
            <consortium name="The Broad Institute Genome Sequencing Platform"/>
            <person name="Earl A."/>
            <person name="Ward D."/>
            <person name="Feldgarden M."/>
            <person name="Gevers D."/>
            <person name="Morotomi M."/>
            <person name="Young S.K."/>
            <person name="Zeng Q."/>
            <person name="Gargeya S."/>
            <person name="Fitzgerald M."/>
            <person name="Haas B."/>
            <person name="Abouelleil A."/>
            <person name="Alvarado L."/>
            <person name="Arachchi H.M."/>
            <person name="Berlin A."/>
            <person name="Chapman S.B."/>
            <person name="Gearin G."/>
            <person name="Goldberg J."/>
            <person name="Griggs A."/>
            <person name="Gujja S."/>
            <person name="Hansen M."/>
            <person name="Heiman D."/>
            <person name="Howarth C."/>
            <person name="Larimer J."/>
            <person name="Lui A."/>
            <person name="MacDonald P.J.P."/>
            <person name="McCowen C."/>
            <person name="Montmayeur A."/>
            <person name="Murphy C."/>
            <person name="Neiman D."/>
            <person name="Pearson M."/>
            <person name="Priest M."/>
            <person name="Roberts A."/>
            <person name="Saif S."/>
            <person name="Shea T."/>
            <person name="Sisk P."/>
            <person name="Stolte C."/>
            <person name="Sykes S."/>
            <person name="Wortman J."/>
            <person name="Nusbaum C."/>
            <person name="Birren B."/>
        </authorList>
    </citation>
    <scope>NUCLEOTIDE SEQUENCE [LARGE SCALE GENOMIC DNA]</scope>
    <source>
        <strain evidence="2 3">YIT 12061</strain>
    </source>
</reference>
<dbReference type="eggNOG" id="COG3356">
    <property type="taxonomic scope" value="Bacteria"/>
</dbReference>
<dbReference type="AlphaFoldDB" id="H1DFW0"/>
<dbReference type="PATRIC" id="fig|742817.3.peg.1216"/>